<dbReference type="HOGENOM" id="CLU_170247_0_1_10"/>
<evidence type="ECO:0000313" key="1">
    <source>
        <dbReference type="EMBL" id="AHW59347.1"/>
    </source>
</evidence>
<dbReference type="InterPro" id="IPR023860">
    <property type="entry name" value="FeFe-hyd_TM1266"/>
</dbReference>
<dbReference type="Pfam" id="PF21699">
    <property type="entry name" value="TM1266-like"/>
    <property type="match status" value="1"/>
</dbReference>
<reference evidence="2 4" key="2">
    <citation type="submission" date="2016-10" db="EMBL/GenBank/DDBJ databases">
        <authorList>
            <person name="de Groot N.N."/>
        </authorList>
    </citation>
    <scope>NUCLEOTIDE SEQUENCE [LARGE SCALE GENOMIC DNA]</scope>
    <source>
        <strain evidence="2 4">DSM 25947</strain>
    </source>
</reference>
<reference evidence="1 3" key="1">
    <citation type="submission" date="2014-03" db="EMBL/GenBank/DDBJ databases">
        <title>Complete genome sequence of a deeply braunched marine Bacteroidia bacterium Draconibacterium orientale type strain FH5T.</title>
        <authorList>
            <person name="Li X."/>
            <person name="Wang X."/>
            <person name="Xie Z."/>
            <person name="Du Z."/>
            <person name="Chen G."/>
        </authorList>
    </citation>
    <scope>NUCLEOTIDE SEQUENCE [LARGE SCALE GENOMIC DNA]</scope>
    <source>
        <strain evidence="1 3">FH5</strain>
    </source>
</reference>
<sequence length="84" mass="9166">MEKRTGTVLIQIETRENVQLLNDIISKHSQIIIGRQGLPRSNGQSIISLVLEGTTDQIGSLSGQLGRLKGIQVKSVLLKNSTNE</sequence>
<dbReference type="AlphaFoldDB" id="X5DG29"/>
<dbReference type="EMBL" id="CP007451">
    <property type="protein sequence ID" value="AHW59347.1"/>
    <property type="molecule type" value="Genomic_DNA"/>
</dbReference>
<evidence type="ECO:0000313" key="2">
    <source>
        <dbReference type="EMBL" id="SEU14962.1"/>
    </source>
</evidence>
<evidence type="ECO:0000313" key="4">
    <source>
        <dbReference type="Proteomes" id="UP000181981"/>
    </source>
</evidence>
<accession>X5DG29</accession>
<dbReference type="RefSeq" id="WP_038556771.1">
    <property type="nucleotide sequence ID" value="NZ_FOHT01000058.1"/>
</dbReference>
<organism evidence="2 4">
    <name type="scientific">Draconibacterium orientale</name>
    <dbReference type="NCBI Taxonomy" id="1168034"/>
    <lineage>
        <taxon>Bacteria</taxon>
        <taxon>Pseudomonadati</taxon>
        <taxon>Bacteroidota</taxon>
        <taxon>Bacteroidia</taxon>
        <taxon>Marinilabiliales</taxon>
        <taxon>Prolixibacteraceae</taxon>
        <taxon>Draconibacterium</taxon>
    </lineage>
</organism>
<protein>
    <submittedName>
        <fullName evidence="1">CopG family transcriptional regulator</fullName>
    </submittedName>
    <submittedName>
        <fullName evidence="2">Putative iron-only hydrogenase system regulator</fullName>
    </submittedName>
</protein>
<dbReference type="Proteomes" id="UP000023772">
    <property type="component" value="Chromosome"/>
</dbReference>
<dbReference type="KEGG" id="dori:FH5T_06335"/>
<dbReference type="NCBIfam" id="TIGR03959">
    <property type="entry name" value="hyd_TM1266"/>
    <property type="match status" value="1"/>
</dbReference>
<keyword evidence="3" id="KW-1185">Reference proteome</keyword>
<dbReference type="InterPro" id="IPR045865">
    <property type="entry name" value="ACT-like_dom_sf"/>
</dbReference>
<dbReference type="SUPFAM" id="SSF55021">
    <property type="entry name" value="ACT-like"/>
    <property type="match status" value="1"/>
</dbReference>
<evidence type="ECO:0000313" key="3">
    <source>
        <dbReference type="Proteomes" id="UP000023772"/>
    </source>
</evidence>
<dbReference type="Proteomes" id="UP000181981">
    <property type="component" value="Unassembled WGS sequence"/>
</dbReference>
<gene>
    <name evidence="1" type="ORF">FH5T_06335</name>
    <name evidence="2" type="ORF">SAMN05444285_1582</name>
</gene>
<dbReference type="InterPro" id="IPR027271">
    <property type="entry name" value="Acetolactate_synth/TF_NikR_C"/>
</dbReference>
<dbReference type="OrthoDB" id="9796135at2"/>
<dbReference type="EMBL" id="FOHT01000058">
    <property type="protein sequence ID" value="SEU14962.1"/>
    <property type="molecule type" value="Genomic_DNA"/>
</dbReference>
<proteinExistence type="predicted"/>
<dbReference type="Gene3D" id="3.30.70.1150">
    <property type="entry name" value="ACT-like. Chain A, domain 2"/>
    <property type="match status" value="1"/>
</dbReference>
<name>X5DG29_9BACT</name>
<dbReference type="STRING" id="1168034.FH5T_06335"/>
<dbReference type="eggNOG" id="COG0864">
    <property type="taxonomic scope" value="Bacteria"/>
</dbReference>